<dbReference type="CDD" id="cd02440">
    <property type="entry name" value="AdoMet_MTases"/>
    <property type="match status" value="1"/>
</dbReference>
<evidence type="ECO:0000256" key="6">
    <source>
        <dbReference type="ARBA" id="ARBA00022694"/>
    </source>
</evidence>
<dbReference type="SMART" id="SM00151">
    <property type="entry name" value="SWIB"/>
    <property type="match status" value="1"/>
</dbReference>
<dbReference type="PROSITE" id="PS51925">
    <property type="entry name" value="SWIB_MDM2"/>
    <property type="match status" value="1"/>
</dbReference>
<dbReference type="SUPFAM" id="SSF53335">
    <property type="entry name" value="S-adenosyl-L-methionine-dependent methyltransferases"/>
    <property type="match status" value="1"/>
</dbReference>
<keyword evidence="4" id="KW-0808">Transferase</keyword>
<dbReference type="PROSITE" id="PS51625">
    <property type="entry name" value="SAM_MT_TRMB"/>
    <property type="match status" value="1"/>
</dbReference>
<name>A0A5J4ZCV0_9ASTE</name>
<organism evidence="9 10">
    <name type="scientific">Nyssa sinensis</name>
    <dbReference type="NCBI Taxonomy" id="561372"/>
    <lineage>
        <taxon>Eukaryota</taxon>
        <taxon>Viridiplantae</taxon>
        <taxon>Streptophyta</taxon>
        <taxon>Embryophyta</taxon>
        <taxon>Tracheophyta</taxon>
        <taxon>Spermatophyta</taxon>
        <taxon>Magnoliopsida</taxon>
        <taxon>eudicotyledons</taxon>
        <taxon>Gunneridae</taxon>
        <taxon>Pentapetalae</taxon>
        <taxon>asterids</taxon>
        <taxon>Cornales</taxon>
        <taxon>Nyssaceae</taxon>
        <taxon>Nyssa</taxon>
    </lineage>
</organism>
<dbReference type="InterPro" id="IPR036885">
    <property type="entry name" value="SWIB_MDM2_dom_sf"/>
</dbReference>
<proteinExistence type="predicted"/>
<dbReference type="Proteomes" id="UP000325577">
    <property type="component" value="Linkage Group LG9"/>
</dbReference>
<feature type="domain" description="DM2" evidence="8">
    <location>
        <begin position="59"/>
        <end position="137"/>
    </location>
</feature>
<dbReference type="CDD" id="cd10567">
    <property type="entry name" value="SWIB-MDM2_like"/>
    <property type="match status" value="1"/>
</dbReference>
<dbReference type="GO" id="GO:0008176">
    <property type="term" value="F:tRNA (guanine(46)-N7)-methyltransferase activity"/>
    <property type="evidence" value="ECO:0007669"/>
    <property type="project" value="UniProtKB-EC"/>
</dbReference>
<dbReference type="AlphaFoldDB" id="A0A5J4ZCV0"/>
<keyword evidence="10" id="KW-1185">Reference proteome</keyword>
<sequence length="617" mass="67298">MSSTSRVFNGCRALFAAAKAGTPKSSAAKTTAKPKKRTTTSSSSPAPPKQPRQPARSTGILKPAPVSPALGKFLGVPESSRTDAVKKVWEYIKVHNLQNPANKKEIYCDDMLKTIFEGKDKVGFLEIGRYPSRNLRARIPHRHCCCSNKLVVSVAKQGLQIRSPDLVALEYADLNLSDKISEDLGHVRIRQHVNPLRASLSIPAEIPDWNEVFKDPTLPLMVDIGSGSGRFLMWLAKRNPNSKNYLGLEIRQKLVKRAEFWVNELSLSNTHFIFANATVSFKQLVSTYPGPLKLVSILCPDPHFKKKYHKRRVVQKPLVDSIVDSLVPGGQVFIQSDVLEVALDMRDRFDAASDELLHIDNINPSVLCDYEGWLSSNPMGIRTEREIHAEFEGAKIYRRRTFLKAVHSKPAKHHSDSQLRFCSIPLQVWKNMEGGNHNHDNESRDKGLFSRLAGYAAGHYPPPPGAYPPQGYPPQGYPPAVYPPSGGYPPSGYPPPGSYPSSGYPPPGGYPPSGYPPPGGYSPSGYPPPGGYPAAGYPGPSAPYHSGHGSGMGALLAGGAAAAAAAYGAHQLSHGGQHFAHGGLSGLHHGKFKHGKFGKHGRFGKHGGKFMKFKKWK</sequence>
<feature type="compositionally biased region" description="Low complexity" evidence="7">
    <location>
        <begin position="19"/>
        <end position="31"/>
    </location>
</feature>
<dbReference type="InterPro" id="IPR029063">
    <property type="entry name" value="SAM-dependent_MTases_sf"/>
</dbReference>
<protein>
    <recommendedName>
        <fullName evidence="2">tRNA (guanine(46)-N(7))-methyltransferase</fullName>
        <ecNumber evidence="2">2.1.1.33</ecNumber>
    </recommendedName>
</protein>
<dbReference type="PANTHER" id="PTHR23417:SF21">
    <property type="entry name" value="TRNA (GUANINE-N(7)-)-METHYLTRANSFERASE"/>
    <property type="match status" value="1"/>
</dbReference>
<dbReference type="OrthoDB" id="47276at2759"/>
<accession>A0A5J4ZCV0</accession>
<dbReference type="Pfam" id="PF02201">
    <property type="entry name" value="SWIB"/>
    <property type="match status" value="1"/>
</dbReference>
<dbReference type="Gene3D" id="1.10.245.10">
    <property type="entry name" value="SWIB/MDM2 domain"/>
    <property type="match status" value="1"/>
</dbReference>
<evidence type="ECO:0000256" key="4">
    <source>
        <dbReference type="ARBA" id="ARBA00022679"/>
    </source>
</evidence>
<dbReference type="InterPro" id="IPR003121">
    <property type="entry name" value="SWIB_MDM2_domain"/>
</dbReference>
<gene>
    <name evidence="9" type="ORF">F0562_018640</name>
</gene>
<dbReference type="FunFam" id="3.40.50.150:FF:000230">
    <property type="entry name" value="tRNA (Guanine-N(7)-)-methyltransferase"/>
    <property type="match status" value="1"/>
</dbReference>
<dbReference type="Pfam" id="PF02390">
    <property type="entry name" value="Methyltransf_4"/>
    <property type="match status" value="1"/>
</dbReference>
<evidence type="ECO:0000256" key="1">
    <source>
        <dbReference type="ARBA" id="ARBA00000142"/>
    </source>
</evidence>
<feature type="region of interest" description="Disordered" evidence="7">
    <location>
        <begin position="19"/>
        <end position="64"/>
    </location>
</feature>
<keyword evidence="5" id="KW-0949">S-adenosyl-L-methionine</keyword>
<reference evidence="9 10" key="1">
    <citation type="submission" date="2019-09" db="EMBL/GenBank/DDBJ databases">
        <title>A chromosome-level genome assembly of the Chinese tupelo Nyssa sinensis.</title>
        <authorList>
            <person name="Yang X."/>
            <person name="Kang M."/>
            <person name="Yang Y."/>
            <person name="Xiong H."/>
            <person name="Wang M."/>
            <person name="Zhang Z."/>
            <person name="Wang Z."/>
            <person name="Wu H."/>
            <person name="Ma T."/>
            <person name="Liu J."/>
            <person name="Xi Z."/>
        </authorList>
    </citation>
    <scope>NUCLEOTIDE SEQUENCE [LARGE SCALE GENOMIC DNA]</scope>
    <source>
        <strain evidence="9">J267</strain>
        <tissue evidence="9">Leaf</tissue>
    </source>
</reference>
<keyword evidence="3" id="KW-0489">Methyltransferase</keyword>
<dbReference type="SUPFAM" id="SSF47592">
    <property type="entry name" value="SWIB/MDM2 domain"/>
    <property type="match status" value="1"/>
</dbReference>
<evidence type="ECO:0000259" key="8">
    <source>
        <dbReference type="PROSITE" id="PS51925"/>
    </source>
</evidence>
<keyword evidence="6" id="KW-0819">tRNA processing</keyword>
<dbReference type="Gene3D" id="3.40.50.150">
    <property type="entry name" value="Vaccinia Virus protein VP39"/>
    <property type="match status" value="1"/>
</dbReference>
<evidence type="ECO:0000313" key="10">
    <source>
        <dbReference type="Proteomes" id="UP000325577"/>
    </source>
</evidence>
<evidence type="ECO:0000256" key="2">
    <source>
        <dbReference type="ARBA" id="ARBA00011977"/>
    </source>
</evidence>
<dbReference type="PANTHER" id="PTHR23417">
    <property type="entry name" value="3-DEOXY-D-MANNO-OCTULOSONIC-ACID TRANSFERASE/TRNA GUANINE-N 7 - -METHYLTRANSFERASE"/>
    <property type="match status" value="1"/>
</dbReference>
<dbReference type="InterPro" id="IPR003358">
    <property type="entry name" value="tRNA_(Gua-N-7)_MeTrfase_Trmb"/>
</dbReference>
<evidence type="ECO:0000256" key="5">
    <source>
        <dbReference type="ARBA" id="ARBA00022691"/>
    </source>
</evidence>
<dbReference type="InterPro" id="IPR019835">
    <property type="entry name" value="SWIB_domain"/>
</dbReference>
<dbReference type="EMBL" id="CM018052">
    <property type="protein sequence ID" value="KAA8515749.1"/>
    <property type="molecule type" value="Genomic_DNA"/>
</dbReference>
<evidence type="ECO:0000313" key="9">
    <source>
        <dbReference type="EMBL" id="KAA8515749.1"/>
    </source>
</evidence>
<dbReference type="EC" id="2.1.1.33" evidence="2"/>
<evidence type="ECO:0000256" key="7">
    <source>
        <dbReference type="SAM" id="MobiDB-lite"/>
    </source>
</evidence>
<evidence type="ECO:0000256" key="3">
    <source>
        <dbReference type="ARBA" id="ARBA00022603"/>
    </source>
</evidence>
<dbReference type="GO" id="GO:0043527">
    <property type="term" value="C:tRNA methyltransferase complex"/>
    <property type="evidence" value="ECO:0007669"/>
    <property type="project" value="TreeGrafter"/>
</dbReference>
<comment type="catalytic activity">
    <reaction evidence="1">
        <text>guanosine(46) in tRNA + S-adenosyl-L-methionine = N(7)-methylguanosine(46) in tRNA + S-adenosyl-L-homocysteine</text>
        <dbReference type="Rhea" id="RHEA:42708"/>
        <dbReference type="Rhea" id="RHEA-COMP:10188"/>
        <dbReference type="Rhea" id="RHEA-COMP:10189"/>
        <dbReference type="ChEBI" id="CHEBI:57856"/>
        <dbReference type="ChEBI" id="CHEBI:59789"/>
        <dbReference type="ChEBI" id="CHEBI:74269"/>
        <dbReference type="ChEBI" id="CHEBI:74480"/>
        <dbReference type="EC" id="2.1.1.33"/>
    </reaction>
</comment>